<dbReference type="PANTHER" id="PTHR11247:SF8">
    <property type="entry name" value="PALMITOYL-PROTEIN THIOESTERASE 1"/>
    <property type="match status" value="1"/>
</dbReference>
<protein>
    <recommendedName>
        <fullName evidence="3">Palmitoyl-protein thioesterase 1</fullName>
        <ecNumber evidence="2">3.1.2.22</ecNumber>
    </recommendedName>
    <alternativeName>
        <fullName evidence="8">Palmitoyl-protein hydrolase 1</fullName>
    </alternativeName>
</protein>
<sequence length="234" mass="26695">MCVCILDDSCCMDHSQGKIAKHIREVLPGVYVLQLQIGETQLDDFINSYVMHPDKQIEIACKIIKKDPLLANGYNAIGWSQGSQFVRGLVQRCPEPRMKTLITMSGQHQGVYGIPTCDPVTKPNCDKLRQFINHLVNIGVLQDMIVPTTYWHNPLNRTAYINGNTYLADINNDKYINQTYIQNLQSLEKFVMVKYENDTVVIPKESSWFGFYKEGQSIEVESLYESDLYISVSS</sequence>
<dbReference type="Pfam" id="PF02089">
    <property type="entry name" value="Palm_thioest"/>
    <property type="match status" value="1"/>
</dbReference>
<dbReference type="GO" id="GO:0005764">
    <property type="term" value="C:lysosome"/>
    <property type="evidence" value="ECO:0007669"/>
    <property type="project" value="TreeGrafter"/>
</dbReference>
<evidence type="ECO:0000256" key="4">
    <source>
        <dbReference type="ARBA" id="ARBA00022729"/>
    </source>
</evidence>
<dbReference type="GO" id="GO:0008474">
    <property type="term" value="F:palmitoyl-(protein) hydrolase activity"/>
    <property type="evidence" value="ECO:0007669"/>
    <property type="project" value="UniProtKB-EC"/>
</dbReference>
<evidence type="ECO:0000256" key="1">
    <source>
        <dbReference type="ARBA" id="ARBA00010758"/>
    </source>
</evidence>
<dbReference type="EC" id="3.1.2.22" evidence="2"/>
<dbReference type="GO" id="GO:0006898">
    <property type="term" value="P:receptor-mediated endocytosis"/>
    <property type="evidence" value="ECO:0007669"/>
    <property type="project" value="TreeGrafter"/>
</dbReference>
<name>A0A8K0GP68_IGNLU</name>
<evidence type="ECO:0000256" key="7">
    <source>
        <dbReference type="ARBA" id="ARBA00023180"/>
    </source>
</evidence>
<reference evidence="9" key="1">
    <citation type="submission" date="2019-08" db="EMBL/GenBank/DDBJ databases">
        <title>The genome of the North American firefly Photinus pyralis.</title>
        <authorList>
            <consortium name="Photinus pyralis genome working group"/>
            <person name="Fallon T.R."/>
            <person name="Sander Lower S.E."/>
            <person name="Weng J.-K."/>
        </authorList>
    </citation>
    <scope>NUCLEOTIDE SEQUENCE</scope>
    <source>
        <strain evidence="9">TRF0915ILg1</strain>
        <tissue evidence="9">Whole body</tissue>
    </source>
</reference>
<dbReference type="Gene3D" id="3.40.50.1820">
    <property type="entry name" value="alpha/beta hydrolase"/>
    <property type="match status" value="1"/>
</dbReference>
<accession>A0A8K0GP68</accession>
<evidence type="ECO:0000256" key="8">
    <source>
        <dbReference type="ARBA" id="ARBA00031934"/>
    </source>
</evidence>
<dbReference type="SUPFAM" id="SSF53474">
    <property type="entry name" value="alpha/beta-Hydrolases"/>
    <property type="match status" value="1"/>
</dbReference>
<keyword evidence="6" id="KW-1015">Disulfide bond</keyword>
<comment type="caution">
    <text evidence="9">The sequence shown here is derived from an EMBL/GenBank/DDBJ whole genome shotgun (WGS) entry which is preliminary data.</text>
</comment>
<evidence type="ECO:0000313" key="9">
    <source>
        <dbReference type="EMBL" id="KAF2904693.1"/>
    </source>
</evidence>
<evidence type="ECO:0000256" key="2">
    <source>
        <dbReference type="ARBA" id="ARBA00012423"/>
    </source>
</evidence>
<keyword evidence="10" id="KW-1185">Reference proteome</keyword>
<keyword evidence="7" id="KW-0325">Glycoprotein</keyword>
<dbReference type="AlphaFoldDB" id="A0A8K0GP68"/>
<dbReference type="PRINTS" id="PR00414">
    <property type="entry name" value="PPTHIESTRASE"/>
</dbReference>
<evidence type="ECO:0000313" key="10">
    <source>
        <dbReference type="Proteomes" id="UP000801492"/>
    </source>
</evidence>
<dbReference type="Proteomes" id="UP000801492">
    <property type="component" value="Unassembled WGS sequence"/>
</dbReference>
<dbReference type="InterPro" id="IPR029058">
    <property type="entry name" value="AB_hydrolase_fold"/>
</dbReference>
<organism evidence="9 10">
    <name type="scientific">Ignelater luminosus</name>
    <name type="common">Cucubano</name>
    <name type="synonym">Pyrophorus luminosus</name>
    <dbReference type="NCBI Taxonomy" id="2038154"/>
    <lineage>
        <taxon>Eukaryota</taxon>
        <taxon>Metazoa</taxon>
        <taxon>Ecdysozoa</taxon>
        <taxon>Arthropoda</taxon>
        <taxon>Hexapoda</taxon>
        <taxon>Insecta</taxon>
        <taxon>Pterygota</taxon>
        <taxon>Neoptera</taxon>
        <taxon>Endopterygota</taxon>
        <taxon>Coleoptera</taxon>
        <taxon>Polyphaga</taxon>
        <taxon>Elateriformia</taxon>
        <taxon>Elateroidea</taxon>
        <taxon>Elateridae</taxon>
        <taxon>Agrypninae</taxon>
        <taxon>Pyrophorini</taxon>
        <taxon>Ignelater</taxon>
    </lineage>
</organism>
<keyword evidence="5" id="KW-0378">Hydrolase</keyword>
<evidence type="ECO:0000256" key="5">
    <source>
        <dbReference type="ARBA" id="ARBA00022801"/>
    </source>
</evidence>
<evidence type="ECO:0000256" key="6">
    <source>
        <dbReference type="ARBA" id="ARBA00023157"/>
    </source>
</evidence>
<dbReference type="PANTHER" id="PTHR11247">
    <property type="entry name" value="PALMITOYL-PROTEIN THIOESTERASE/DOLICHYLDIPHOSPHATASE 1"/>
    <property type="match status" value="1"/>
</dbReference>
<evidence type="ECO:0000256" key="3">
    <source>
        <dbReference type="ARBA" id="ARBA00014212"/>
    </source>
</evidence>
<dbReference type="EMBL" id="VTPC01000704">
    <property type="protein sequence ID" value="KAF2904693.1"/>
    <property type="molecule type" value="Genomic_DNA"/>
</dbReference>
<comment type="similarity">
    <text evidence="1">Belongs to the palmitoyl-protein thioesterase family.</text>
</comment>
<gene>
    <name evidence="9" type="ORF">ILUMI_01475</name>
</gene>
<proteinExistence type="inferred from homology"/>
<dbReference type="OrthoDB" id="10263094at2759"/>
<dbReference type="InterPro" id="IPR002472">
    <property type="entry name" value="Palm_thioest"/>
</dbReference>
<keyword evidence="4" id="KW-0732">Signal</keyword>